<keyword evidence="2" id="KW-1185">Reference proteome</keyword>
<reference evidence="2" key="1">
    <citation type="journal article" date="2024" name="IScience">
        <title>Strigolactones Initiate the Formation of Haustorium-like Structures in Castilleja.</title>
        <authorList>
            <person name="Buerger M."/>
            <person name="Peterson D."/>
            <person name="Chory J."/>
        </authorList>
    </citation>
    <scope>NUCLEOTIDE SEQUENCE [LARGE SCALE GENOMIC DNA]</scope>
</reference>
<proteinExistence type="predicted"/>
<protein>
    <submittedName>
        <fullName evidence="1">Uncharacterized protein</fullName>
    </submittedName>
</protein>
<accession>A0ABD3CXD9</accession>
<dbReference type="Proteomes" id="UP001632038">
    <property type="component" value="Unassembled WGS sequence"/>
</dbReference>
<dbReference type="EMBL" id="JAVIJP010000028">
    <property type="protein sequence ID" value="KAL3633991.1"/>
    <property type="molecule type" value="Genomic_DNA"/>
</dbReference>
<organism evidence="1 2">
    <name type="scientific">Castilleja foliolosa</name>
    <dbReference type="NCBI Taxonomy" id="1961234"/>
    <lineage>
        <taxon>Eukaryota</taxon>
        <taxon>Viridiplantae</taxon>
        <taxon>Streptophyta</taxon>
        <taxon>Embryophyta</taxon>
        <taxon>Tracheophyta</taxon>
        <taxon>Spermatophyta</taxon>
        <taxon>Magnoliopsida</taxon>
        <taxon>eudicotyledons</taxon>
        <taxon>Gunneridae</taxon>
        <taxon>Pentapetalae</taxon>
        <taxon>asterids</taxon>
        <taxon>lamiids</taxon>
        <taxon>Lamiales</taxon>
        <taxon>Orobanchaceae</taxon>
        <taxon>Pedicularideae</taxon>
        <taxon>Castillejinae</taxon>
        <taxon>Castilleja</taxon>
    </lineage>
</organism>
<dbReference type="AlphaFoldDB" id="A0ABD3CXD9"/>
<name>A0ABD3CXD9_9LAMI</name>
<sequence length="57" mass="6484">MDPVMKATNDGGVRGHWWLLVAVSGAMGRRRPECSDGEIERERGVRRRVAADRTYKK</sequence>
<evidence type="ECO:0000313" key="1">
    <source>
        <dbReference type="EMBL" id="KAL3633991.1"/>
    </source>
</evidence>
<gene>
    <name evidence="1" type="ORF">CASFOL_021045</name>
</gene>
<evidence type="ECO:0000313" key="2">
    <source>
        <dbReference type="Proteomes" id="UP001632038"/>
    </source>
</evidence>
<comment type="caution">
    <text evidence="1">The sequence shown here is derived from an EMBL/GenBank/DDBJ whole genome shotgun (WGS) entry which is preliminary data.</text>
</comment>